<dbReference type="eggNOG" id="KOG4162">
    <property type="taxonomic scope" value="Eukaryota"/>
</dbReference>
<dbReference type="EMBL" id="HF935887">
    <property type="protein sequence ID" value="CCX13713.1"/>
    <property type="molecule type" value="Genomic_DNA"/>
</dbReference>
<dbReference type="SUPFAM" id="SSF48452">
    <property type="entry name" value="TPR-like"/>
    <property type="match status" value="2"/>
</dbReference>
<organism evidence="4 5">
    <name type="scientific">Pyronema omphalodes (strain CBS 100304)</name>
    <name type="common">Pyronema confluens</name>
    <dbReference type="NCBI Taxonomy" id="1076935"/>
    <lineage>
        <taxon>Eukaryota</taxon>
        <taxon>Fungi</taxon>
        <taxon>Dikarya</taxon>
        <taxon>Ascomycota</taxon>
        <taxon>Pezizomycotina</taxon>
        <taxon>Pezizomycetes</taxon>
        <taxon>Pezizales</taxon>
        <taxon>Pyronemataceae</taxon>
        <taxon>Pyronema</taxon>
    </lineage>
</organism>
<evidence type="ECO:0000256" key="1">
    <source>
        <dbReference type="ARBA" id="ARBA00002550"/>
    </source>
</evidence>
<feature type="region of interest" description="Disordered" evidence="3">
    <location>
        <begin position="1065"/>
        <end position="1084"/>
    </location>
</feature>
<gene>
    <name evidence="4" type="ORF">PCON_13306</name>
</gene>
<dbReference type="Pfam" id="PF13181">
    <property type="entry name" value="TPR_8"/>
    <property type="match status" value="1"/>
</dbReference>
<evidence type="ECO:0000313" key="5">
    <source>
        <dbReference type="Proteomes" id="UP000018144"/>
    </source>
</evidence>
<dbReference type="PANTHER" id="PTHR23083:SF464">
    <property type="entry name" value="TETRATRICOPEPTIDE REPEAT DOMAIN 7, ISOFORM A"/>
    <property type="match status" value="1"/>
</dbReference>
<dbReference type="InterPro" id="IPR011990">
    <property type="entry name" value="TPR-like_helical_dom_sf"/>
</dbReference>
<feature type="region of interest" description="Disordered" evidence="3">
    <location>
        <begin position="783"/>
        <end position="826"/>
    </location>
</feature>
<sequence>MSTTKAVHNLQALDTARCNGDWDQVPELCRKVQKHAPGRKCLVLAASTESKLLTLRPPPPNAASAAHVAYSASLTSYVDALYEEVNSYHSPLPISTAPPGGESSTIIESDLIQARVVIAGLLSLQRKWDEVLRVVPGENEIGENWTGGGPGKSDYMDVVRIKALVLRGLALGHVTSDQSLPLQIFRAATRLHASYPRERATRTLNVWGEKALSYYALAAYHVWRDGTRPTPIKAAAPVANTNGDGEGGHYRRDSRASSLCVGGDSVGVAIGKTVIDEATVASGFRRFNTFINAIPREGGQAAAAALAASLKISYPKREEKRREVYRCYFKFLSLILLPANHPNSPIETHLAAAAQAKPAPVSADAEGADGQKDVAITTPAPTTTRLGPPEKLRQELKAISQIFEKYLISSIRFPRAEEYHEVIGEWVDQTVENWRVSGGSAEDAAPVVEILYRASRKSFHSPRILRHLFYTLTAIGNFTDAVSALNTYIMLIQAGMDRIQKGHHEKDFDSPRTIFNTVVEGIRVLCKFVGKGQEAVDVANKMEKWIDQWKIRDKYILAEIHRGIGMANAAFARQTPEAEIRPEHQQKAAEAFRKGLGFDVIDIQGWYGLALVEAEMRQIDNAMESCRKGLGALKYNFLDNESPDDIEGNARDYKRFAVPLLHLLALLMTATEDFETAEKVCKNAFEIVGEGREAVADLGVGDKIAIFELRISQLAIIEAVEDTETAISMAEQLLELYSMLFDGTHLVQRLQFSASYSSLQTANTTDGTPQSLGGALIKRPKSGYKSLTGDSESPNPPNAPKIQVTDTAPTKTRLGRSGSISGSTVKKMRSLGSLRLREGLTSNEPPTPPLPHAVTEASSLNFDNTSTGDLHLFHSLKNKLHNHHHLKYAQSSATTSATSVPLEAVPDEEIEAPAVPRRESIPHNLPQHKLPHPLGIGKDIIPDDGLDRRSVRRPIQLPEPKLAVDEERKQVLGALRKAWICVSGLYRRAGFYQEALMATEEASSLIGNQEDGEADVLAERAMLALSQNRKGLAAELFEHAIVLDHNNPAAILGLTQLLLEVSSDQLDENQTRPETRDSSETNQPAVQLDDGESYLNKLACRNRALGLLEKLVVTPRGWDLPDAWFLLADALEKSGEVDRAKAALWKVVELEDGTGVRDWRCCGAGVV</sequence>
<evidence type="ECO:0000256" key="3">
    <source>
        <dbReference type="SAM" id="MobiDB-lite"/>
    </source>
</evidence>
<proteinExistence type="inferred from homology"/>
<dbReference type="AlphaFoldDB" id="U4L7R5"/>
<comment type="similarity">
    <text evidence="2">Belongs to the YPP1 family.</text>
</comment>
<dbReference type="InterPro" id="IPR019734">
    <property type="entry name" value="TPR_rpt"/>
</dbReference>
<comment type="function">
    <text evidence="1">Involved in endocytosis.</text>
</comment>
<dbReference type="STRING" id="1076935.U4L7R5"/>
<accession>U4L7R5</accession>
<evidence type="ECO:0000313" key="4">
    <source>
        <dbReference type="EMBL" id="CCX13713.1"/>
    </source>
</evidence>
<feature type="region of interest" description="Disordered" evidence="3">
    <location>
        <begin position="920"/>
        <end position="943"/>
    </location>
</feature>
<dbReference type="SMART" id="SM00028">
    <property type="entry name" value="TPR"/>
    <property type="match status" value="3"/>
</dbReference>
<reference evidence="4 5" key="1">
    <citation type="journal article" date="2013" name="PLoS Genet.">
        <title>The genome and development-dependent transcriptomes of Pyronema confluens: a window into fungal evolution.</title>
        <authorList>
            <person name="Traeger S."/>
            <person name="Altegoer F."/>
            <person name="Freitag M."/>
            <person name="Gabaldon T."/>
            <person name="Kempken F."/>
            <person name="Kumar A."/>
            <person name="Marcet-Houben M."/>
            <person name="Poggeler S."/>
            <person name="Stajich J.E."/>
            <person name="Nowrousian M."/>
        </authorList>
    </citation>
    <scope>NUCLEOTIDE SEQUENCE [LARGE SCALE GENOMIC DNA]</scope>
    <source>
        <strain evidence="5">CBS 100304</strain>
        <tissue evidence="4">Vegetative mycelium</tissue>
    </source>
</reference>
<evidence type="ECO:0000256" key="2">
    <source>
        <dbReference type="ARBA" id="ARBA00038251"/>
    </source>
</evidence>
<name>U4L7R5_PYROM</name>
<dbReference type="InterPro" id="IPR051722">
    <property type="entry name" value="Endocytosis_PI4K-reg_protein"/>
</dbReference>
<dbReference type="OrthoDB" id="29013at2759"/>
<feature type="compositionally biased region" description="Basic and acidic residues" evidence="3">
    <location>
        <begin position="1069"/>
        <end position="1079"/>
    </location>
</feature>
<dbReference type="Gene3D" id="1.25.40.10">
    <property type="entry name" value="Tetratricopeptide repeat domain"/>
    <property type="match status" value="2"/>
</dbReference>
<protein>
    <submittedName>
        <fullName evidence="4">Similar to Putative cargo-transport protein ypp1 acc. no. O94441</fullName>
    </submittedName>
</protein>
<dbReference type="OMA" id="KQPPEQD"/>
<keyword evidence="5" id="KW-1185">Reference proteome</keyword>
<dbReference type="PANTHER" id="PTHR23083">
    <property type="entry name" value="TETRATRICOPEPTIDE REPEAT PROTEIN, TPR"/>
    <property type="match status" value="1"/>
</dbReference>
<dbReference type="Proteomes" id="UP000018144">
    <property type="component" value="Unassembled WGS sequence"/>
</dbReference>